<dbReference type="RefSeq" id="WP_069308303.1">
    <property type="nucleotide sequence ID" value="NZ_MCRJ01000162.1"/>
</dbReference>
<reference evidence="1 2" key="1">
    <citation type="submission" date="2016-07" db="EMBL/GenBank/DDBJ databases">
        <title>Draft Genome Sequence of Methylobrevis pamukkalensis PK2.</title>
        <authorList>
            <person name="Vasilenko O.V."/>
            <person name="Doronina N.V."/>
            <person name="Shmareva M.N."/>
            <person name="Tarlachkov S.V."/>
            <person name="Mustakhimov I."/>
            <person name="Trotsenko Y.A."/>
        </authorList>
    </citation>
    <scope>NUCLEOTIDE SEQUENCE [LARGE SCALE GENOMIC DNA]</scope>
    <source>
        <strain evidence="1 2">PK2</strain>
    </source>
</reference>
<sequence>MPDPSRDGLPLLTMGGAPLLTTGGVPLLLAATQLCTMTEMPVESPYGVRWQVQLSLAIMPV</sequence>
<evidence type="ECO:0000313" key="2">
    <source>
        <dbReference type="Proteomes" id="UP000094622"/>
    </source>
</evidence>
<dbReference type="Proteomes" id="UP000094622">
    <property type="component" value="Unassembled WGS sequence"/>
</dbReference>
<gene>
    <name evidence="1" type="ORF">A6302_04158</name>
</gene>
<dbReference type="EMBL" id="MCRJ01000162">
    <property type="protein sequence ID" value="ODN68545.1"/>
    <property type="molecule type" value="Genomic_DNA"/>
</dbReference>
<comment type="caution">
    <text evidence="1">The sequence shown here is derived from an EMBL/GenBank/DDBJ whole genome shotgun (WGS) entry which is preliminary data.</text>
</comment>
<organism evidence="1 2">
    <name type="scientific">Methylobrevis pamukkalensis</name>
    <dbReference type="NCBI Taxonomy" id="1439726"/>
    <lineage>
        <taxon>Bacteria</taxon>
        <taxon>Pseudomonadati</taxon>
        <taxon>Pseudomonadota</taxon>
        <taxon>Alphaproteobacteria</taxon>
        <taxon>Hyphomicrobiales</taxon>
        <taxon>Pleomorphomonadaceae</taxon>
        <taxon>Methylobrevis</taxon>
    </lineage>
</organism>
<keyword evidence="2" id="KW-1185">Reference proteome</keyword>
<evidence type="ECO:0000313" key="1">
    <source>
        <dbReference type="EMBL" id="ODN68545.1"/>
    </source>
</evidence>
<dbReference type="AlphaFoldDB" id="A0A1E3GX73"/>
<proteinExistence type="predicted"/>
<accession>A0A1E3GX73</accession>
<name>A0A1E3GX73_9HYPH</name>
<protein>
    <submittedName>
        <fullName evidence="1">Uncharacterized protein</fullName>
    </submittedName>
</protein>